<feature type="compositionally biased region" description="Basic and acidic residues" evidence="1">
    <location>
        <begin position="365"/>
        <end position="374"/>
    </location>
</feature>
<feature type="compositionally biased region" description="Basic and acidic residues" evidence="1">
    <location>
        <begin position="381"/>
        <end position="393"/>
    </location>
</feature>
<reference evidence="2" key="1">
    <citation type="submission" date="2019-12" db="EMBL/GenBank/DDBJ databases">
        <title>Genome sequencing and annotation of Brassica cretica.</title>
        <authorList>
            <person name="Studholme D.J."/>
            <person name="Sarris P.F."/>
        </authorList>
    </citation>
    <scope>NUCLEOTIDE SEQUENCE</scope>
    <source>
        <strain evidence="2">PFS-001/15</strain>
        <tissue evidence="2">Leaf</tissue>
    </source>
</reference>
<dbReference type="EMBL" id="QGKW02000007">
    <property type="protein sequence ID" value="KAF2620283.1"/>
    <property type="molecule type" value="Genomic_DNA"/>
</dbReference>
<feature type="region of interest" description="Disordered" evidence="1">
    <location>
        <begin position="345"/>
        <end position="399"/>
    </location>
</feature>
<organism evidence="2 3">
    <name type="scientific">Brassica cretica</name>
    <name type="common">Mustard</name>
    <dbReference type="NCBI Taxonomy" id="69181"/>
    <lineage>
        <taxon>Eukaryota</taxon>
        <taxon>Viridiplantae</taxon>
        <taxon>Streptophyta</taxon>
        <taxon>Embryophyta</taxon>
        <taxon>Tracheophyta</taxon>
        <taxon>Spermatophyta</taxon>
        <taxon>Magnoliopsida</taxon>
        <taxon>eudicotyledons</taxon>
        <taxon>Gunneridae</taxon>
        <taxon>Pentapetalae</taxon>
        <taxon>rosids</taxon>
        <taxon>malvids</taxon>
        <taxon>Brassicales</taxon>
        <taxon>Brassicaceae</taxon>
        <taxon>Brassiceae</taxon>
        <taxon>Brassica</taxon>
    </lineage>
</organism>
<evidence type="ECO:0000313" key="2">
    <source>
        <dbReference type="EMBL" id="KAF2620283.1"/>
    </source>
</evidence>
<feature type="region of interest" description="Disordered" evidence="1">
    <location>
        <begin position="311"/>
        <end position="331"/>
    </location>
</feature>
<evidence type="ECO:0000256" key="1">
    <source>
        <dbReference type="SAM" id="MobiDB-lite"/>
    </source>
</evidence>
<evidence type="ECO:0000313" key="3">
    <source>
        <dbReference type="Proteomes" id="UP000712281"/>
    </source>
</evidence>
<protein>
    <submittedName>
        <fullName evidence="2">Uncharacterized protein</fullName>
    </submittedName>
</protein>
<dbReference type="Proteomes" id="UP000712281">
    <property type="component" value="Unassembled WGS sequence"/>
</dbReference>
<dbReference type="AlphaFoldDB" id="A0A8S9MTB2"/>
<sequence>MVRLSGIARVGSENNMFGPAPINRLMLFGGCSGLVRHQVDRSTYTQLLKSSIDARLLVRSDTSQGLEIANIGRQVAPCVARIFVEDSLIRRSDLTWETDATTLVGLHPLFLHFCSDPKRYPLSISSLYIFFSRPPLVFEERRRIWSPPPTKVLAAGSPAVESFDVVAPAERSDRIEVAGDAEERYERISDCDSLANDGVVDIGKEDAGGRSDGSAKKTRRLIPFLYRCDQPIEQLLDLPSRFLRLAVVQGQSWNGVLPTRSTFKNDWPSNVPCEETKGKRLKLPLMGKIPKSYPLQRHSRCSIGESFSAMTVAEEEDSDARGSPDGGIDASAGEALVEGAIDQVSDVRPSKKKKKKSKSSKRAKAGLEGEREQEVEINQVEDDRLTDEVEGNREAAQTNNFEDLIEDGQVEIFRIEEKRVG</sequence>
<feature type="compositionally biased region" description="Basic residues" evidence="1">
    <location>
        <begin position="350"/>
        <end position="364"/>
    </location>
</feature>
<gene>
    <name evidence="2" type="ORF">F2Q68_00040324</name>
</gene>
<accession>A0A8S9MTB2</accession>
<name>A0A8S9MTB2_BRACR</name>
<comment type="caution">
    <text evidence="2">The sequence shown here is derived from an EMBL/GenBank/DDBJ whole genome shotgun (WGS) entry which is preliminary data.</text>
</comment>
<proteinExistence type="predicted"/>
<dbReference type="OrthoDB" id="10490865at2759"/>